<dbReference type="RefSeq" id="WP_005165165.1">
    <property type="nucleotide sequence ID" value="NC_017564.1"/>
</dbReference>
<dbReference type="HOGENOM" id="CLU_000604_1_2_6"/>
<dbReference type="GO" id="GO:0016887">
    <property type="term" value="F:ATP hydrolysis activity"/>
    <property type="evidence" value="ECO:0007669"/>
    <property type="project" value="InterPro"/>
</dbReference>
<dbReference type="GO" id="GO:0005524">
    <property type="term" value="F:ATP binding"/>
    <property type="evidence" value="ECO:0007669"/>
    <property type="project" value="UniProtKB-KW"/>
</dbReference>
<keyword evidence="2" id="KW-0813">Transport</keyword>
<name>A0A0H3NLF0_YERE1</name>
<evidence type="ECO:0000256" key="2">
    <source>
        <dbReference type="ARBA" id="ARBA00022448"/>
    </source>
</evidence>
<dbReference type="Proteomes" id="UP000008084">
    <property type="component" value="Chromosome"/>
</dbReference>
<dbReference type="EMBL" id="FR729477">
    <property type="protein sequence ID" value="CBY25949.1"/>
    <property type="molecule type" value="Genomic_DNA"/>
</dbReference>
<reference evidence="7 8" key="1">
    <citation type="journal article" date="2011" name="J. Bacteriol.">
        <title>Complete genome sequence of Yersinia enterocolitica subsp. palearctica serogroup O:3.</title>
        <authorList>
            <person name="Batzilla J."/>
            <person name="Hoper D."/>
            <person name="Antonenka U."/>
            <person name="Heesemann J."/>
            <person name="Rakin A."/>
        </authorList>
    </citation>
    <scope>NUCLEOTIDE SEQUENCE [LARGE SCALE GENOMIC DNA]</scope>
    <source>
        <strain evidence="8">DSM 13030 / CIP 106945 / Y11</strain>
    </source>
</reference>
<dbReference type="InterPro" id="IPR052156">
    <property type="entry name" value="BCAA_Transport_ATP-bd_LivF"/>
</dbReference>
<evidence type="ECO:0000256" key="3">
    <source>
        <dbReference type="ARBA" id="ARBA00022741"/>
    </source>
</evidence>
<dbReference type="Pfam" id="PF00005">
    <property type="entry name" value="ABC_tran"/>
    <property type="match status" value="1"/>
</dbReference>
<dbReference type="GeneID" id="31410251"/>
<organism evidence="7 8">
    <name type="scientific">Yersinia enterocolitica subsp. palearctica serotype O:3 (strain DSM 13030 / CIP 106945 / Y11)</name>
    <dbReference type="NCBI Taxonomy" id="930944"/>
    <lineage>
        <taxon>Bacteria</taxon>
        <taxon>Pseudomonadati</taxon>
        <taxon>Pseudomonadota</taxon>
        <taxon>Gammaproteobacteria</taxon>
        <taxon>Enterobacterales</taxon>
        <taxon>Yersiniaceae</taxon>
        <taxon>Yersinia</taxon>
    </lineage>
</organism>
<evidence type="ECO:0000256" key="5">
    <source>
        <dbReference type="ARBA" id="ARBA00022970"/>
    </source>
</evidence>
<dbReference type="PANTHER" id="PTHR43820:SF5">
    <property type="entry name" value="HIGH-AFFINITY BRANCHED-CHAIN AMINO ACID TRANSPORT ATP-BINDING PROTEIN"/>
    <property type="match status" value="1"/>
</dbReference>
<dbReference type="InterPro" id="IPR003593">
    <property type="entry name" value="AAA+_ATPase"/>
</dbReference>
<feature type="domain" description="ABC transporter" evidence="6">
    <location>
        <begin position="6"/>
        <end position="239"/>
    </location>
</feature>
<evidence type="ECO:0000313" key="8">
    <source>
        <dbReference type="Proteomes" id="UP000008084"/>
    </source>
</evidence>
<dbReference type="InterPro" id="IPR003439">
    <property type="entry name" value="ABC_transporter-like_ATP-bd"/>
</dbReference>
<dbReference type="PANTHER" id="PTHR43820">
    <property type="entry name" value="HIGH-AFFINITY BRANCHED-CHAIN AMINO ACID TRANSPORT ATP-BINDING PROTEIN LIVF"/>
    <property type="match status" value="1"/>
</dbReference>
<protein>
    <submittedName>
        <fullName evidence="7">Urea ABC transporter, ATPase protein UrtE</fullName>
    </submittedName>
</protein>
<dbReference type="SMART" id="SM00382">
    <property type="entry name" value="AAA"/>
    <property type="match status" value="1"/>
</dbReference>
<dbReference type="InterPro" id="IPR027417">
    <property type="entry name" value="P-loop_NTPase"/>
</dbReference>
<dbReference type="CDD" id="cd03224">
    <property type="entry name" value="ABC_TM1139_LivF_branched"/>
    <property type="match status" value="1"/>
</dbReference>
<proteinExistence type="inferred from homology"/>
<keyword evidence="3" id="KW-0547">Nucleotide-binding</keyword>
<evidence type="ECO:0000313" key="7">
    <source>
        <dbReference type="EMBL" id="CBY25949.1"/>
    </source>
</evidence>
<keyword evidence="4" id="KW-0067">ATP-binding</keyword>
<gene>
    <name evidence="7" type="ordered locus">Y11_22321</name>
</gene>
<dbReference type="AlphaFoldDB" id="A0A0H3NLF0"/>
<evidence type="ECO:0000256" key="1">
    <source>
        <dbReference type="ARBA" id="ARBA00005417"/>
    </source>
</evidence>
<dbReference type="PROSITE" id="PS50893">
    <property type="entry name" value="ABC_TRANSPORTER_2"/>
    <property type="match status" value="1"/>
</dbReference>
<dbReference type="GO" id="GO:0015807">
    <property type="term" value="P:L-amino acid transport"/>
    <property type="evidence" value="ECO:0007669"/>
    <property type="project" value="TreeGrafter"/>
</dbReference>
<evidence type="ECO:0000256" key="4">
    <source>
        <dbReference type="ARBA" id="ARBA00022840"/>
    </source>
</evidence>
<keyword evidence="5" id="KW-0029">Amino-acid transport</keyword>
<dbReference type="SUPFAM" id="SSF52540">
    <property type="entry name" value="P-loop containing nucleoside triphosphate hydrolases"/>
    <property type="match status" value="1"/>
</dbReference>
<accession>A0A0H3NLF0</accession>
<sequence>MNNVVLQIEGLTGGYGGGQVLNGVTLQLHAAEVLGLIGRNGVGKTTLMRTLIGAVPAKQGHILLGEIDIIQASPQRRARLGMGYVPQGREVFAGLTVAENLQVGMQFVREHREFAKDLLERVLDYFPILRQRLKQKAGTMSGGEQQQLAIARALVGSPKVLLLDEPSEGVQPSIVNIIADTLVRIARELHVAVILVEQDIAMIQRAAQRCAVMDKGQVVETLSQQQLSDDLLMRRHLAL</sequence>
<dbReference type="KEGG" id="yey:Y11_22321"/>
<dbReference type="GO" id="GO:0015658">
    <property type="term" value="F:branched-chain amino acid transmembrane transporter activity"/>
    <property type="evidence" value="ECO:0007669"/>
    <property type="project" value="TreeGrafter"/>
</dbReference>
<comment type="similarity">
    <text evidence="1">Belongs to the ABC transporter superfamily.</text>
</comment>
<evidence type="ECO:0000259" key="6">
    <source>
        <dbReference type="PROSITE" id="PS50893"/>
    </source>
</evidence>
<dbReference type="PATRIC" id="fig|930944.6.peg.2217"/>
<dbReference type="Gene3D" id="3.40.50.300">
    <property type="entry name" value="P-loop containing nucleotide triphosphate hydrolases"/>
    <property type="match status" value="1"/>
</dbReference>